<keyword evidence="1" id="KW-0067">ATP-binding</keyword>
<dbReference type="PANTHER" id="PTHR10492">
    <property type="match status" value="1"/>
</dbReference>
<reference evidence="3" key="2">
    <citation type="submission" date="2022-01" db="EMBL/GenBank/DDBJ databases">
        <authorList>
            <person name="Yamashiro T."/>
            <person name="Shiraishi A."/>
            <person name="Satake H."/>
            <person name="Nakayama K."/>
        </authorList>
    </citation>
    <scope>NUCLEOTIDE SEQUENCE</scope>
</reference>
<dbReference type="Proteomes" id="UP001151760">
    <property type="component" value="Unassembled WGS sequence"/>
</dbReference>
<dbReference type="EMBL" id="BQNB010018882">
    <property type="protein sequence ID" value="GJT79262.1"/>
    <property type="molecule type" value="Genomic_DNA"/>
</dbReference>
<comment type="cofactor">
    <cofactor evidence="1">
        <name>Mg(2+)</name>
        <dbReference type="ChEBI" id="CHEBI:18420"/>
    </cofactor>
</comment>
<comment type="catalytic activity">
    <reaction evidence="1">
        <text>ATP + H2O = ADP + phosphate + H(+)</text>
        <dbReference type="Rhea" id="RHEA:13065"/>
        <dbReference type="ChEBI" id="CHEBI:15377"/>
        <dbReference type="ChEBI" id="CHEBI:15378"/>
        <dbReference type="ChEBI" id="CHEBI:30616"/>
        <dbReference type="ChEBI" id="CHEBI:43474"/>
        <dbReference type="ChEBI" id="CHEBI:456216"/>
        <dbReference type="EC" id="5.6.2.3"/>
    </reaction>
</comment>
<keyword evidence="1" id="KW-0233">DNA recombination</keyword>
<keyword evidence="1" id="KW-0234">DNA repair</keyword>
<proteinExistence type="inferred from homology"/>
<keyword evidence="1" id="KW-0227">DNA damage</keyword>
<reference evidence="3" key="1">
    <citation type="journal article" date="2022" name="Int. J. Mol. Sci.">
        <title>Draft Genome of Tanacetum Coccineum: Genomic Comparison of Closely Related Tanacetum-Family Plants.</title>
        <authorList>
            <person name="Yamashiro T."/>
            <person name="Shiraishi A."/>
            <person name="Nakayama K."/>
            <person name="Satake H."/>
        </authorList>
    </citation>
    <scope>NUCLEOTIDE SEQUENCE</scope>
</reference>
<dbReference type="EC" id="5.6.2.3" evidence="1"/>
<dbReference type="GO" id="GO:0004386">
    <property type="term" value="F:helicase activity"/>
    <property type="evidence" value="ECO:0007669"/>
    <property type="project" value="UniProtKB-KW"/>
</dbReference>
<dbReference type="InterPro" id="IPR010285">
    <property type="entry name" value="DNA_helicase_pif1-like_DEAD"/>
</dbReference>
<dbReference type="Gene3D" id="3.40.50.300">
    <property type="entry name" value="P-loop containing nucleotide triphosphate hydrolases"/>
    <property type="match status" value="1"/>
</dbReference>
<evidence type="ECO:0000313" key="3">
    <source>
        <dbReference type="EMBL" id="GJT79262.1"/>
    </source>
</evidence>
<keyword evidence="1 3" id="KW-0347">Helicase</keyword>
<sequence>MLIKYIFKYISKGTDIIFARISRPLGESPSTSGPSRPPIDEIQNYLEGRFVCTQEAYWRIFKFDIHCRESAVQILAVHLQDMQRITFRDTDRLQSVVNLHGRKNTTLTEWFAYNTANEYGRHLTYFDFPLEFVWYYDRKSWSPRWNSRSSIERLAYVHPTSGELFYFRMLLCHQKGYRDFLEVQPVNNTFYSTRQAACEAMGLLGDDKEWDIAIQEACVSATSPELRSFFAHILVHCDVINSPKLWTKYWKEMSHDISDRVSEMAYIPSYHLNDNDLRGYILYEIEMILNNYSKSLQHFGLPAPPAGLLTQLANRLLMKERNYNQEELMQERHDSVPNLNDEQRKIYDLIIHAEATNQQDLIFVYGHGGTDKTFLWKTIISTLHEALMNDRRCFEALDKILRDILTTPDSLFGGEQLYLHTLSLVAPEAMEMMLLSCVGPAVQPDWGLSVTPPNRVPSD</sequence>
<evidence type="ECO:0000259" key="2">
    <source>
        <dbReference type="Pfam" id="PF05970"/>
    </source>
</evidence>
<organism evidence="3 4">
    <name type="scientific">Tanacetum coccineum</name>
    <dbReference type="NCBI Taxonomy" id="301880"/>
    <lineage>
        <taxon>Eukaryota</taxon>
        <taxon>Viridiplantae</taxon>
        <taxon>Streptophyta</taxon>
        <taxon>Embryophyta</taxon>
        <taxon>Tracheophyta</taxon>
        <taxon>Spermatophyta</taxon>
        <taxon>Magnoliopsida</taxon>
        <taxon>eudicotyledons</taxon>
        <taxon>Gunneridae</taxon>
        <taxon>Pentapetalae</taxon>
        <taxon>asterids</taxon>
        <taxon>campanulids</taxon>
        <taxon>Asterales</taxon>
        <taxon>Asteraceae</taxon>
        <taxon>Asteroideae</taxon>
        <taxon>Anthemideae</taxon>
        <taxon>Anthemidinae</taxon>
        <taxon>Tanacetum</taxon>
    </lineage>
</organism>
<accession>A0ABQ5GUD0</accession>
<keyword evidence="4" id="KW-1185">Reference proteome</keyword>
<keyword evidence="1" id="KW-0547">Nucleotide-binding</keyword>
<dbReference type="InterPro" id="IPR027417">
    <property type="entry name" value="P-loop_NTPase"/>
</dbReference>
<gene>
    <name evidence="3" type="ORF">Tco_1053604</name>
</gene>
<comment type="caution">
    <text evidence="3">The sequence shown here is derived from an EMBL/GenBank/DDBJ whole genome shotgun (WGS) entry which is preliminary data.</text>
</comment>
<protein>
    <recommendedName>
        <fullName evidence="1">ATP-dependent DNA helicase</fullName>
        <ecNumber evidence="1">5.6.2.3</ecNumber>
    </recommendedName>
</protein>
<dbReference type="SUPFAM" id="SSF52540">
    <property type="entry name" value="P-loop containing nucleoside triphosphate hydrolases"/>
    <property type="match status" value="1"/>
</dbReference>
<feature type="domain" description="DNA helicase Pif1-like DEAD-box helicase" evidence="2">
    <location>
        <begin position="339"/>
        <end position="384"/>
    </location>
</feature>
<dbReference type="PANTHER" id="PTHR10492:SF96">
    <property type="entry name" value="ATP-DEPENDENT DNA HELICASE"/>
    <property type="match status" value="1"/>
</dbReference>
<evidence type="ECO:0000313" key="4">
    <source>
        <dbReference type="Proteomes" id="UP001151760"/>
    </source>
</evidence>
<evidence type="ECO:0000256" key="1">
    <source>
        <dbReference type="RuleBase" id="RU363044"/>
    </source>
</evidence>
<keyword evidence="1" id="KW-0378">Hydrolase</keyword>
<dbReference type="Pfam" id="PF05970">
    <property type="entry name" value="PIF1"/>
    <property type="match status" value="1"/>
</dbReference>
<comment type="similarity">
    <text evidence="1">Belongs to the helicase family.</text>
</comment>
<name>A0ABQ5GUD0_9ASTR</name>